<dbReference type="GO" id="GO:0004674">
    <property type="term" value="F:protein serine/threonine kinase activity"/>
    <property type="evidence" value="ECO:0007669"/>
    <property type="project" value="UniProtKB-EC"/>
</dbReference>
<dbReference type="InterPro" id="IPR017441">
    <property type="entry name" value="Protein_kinase_ATP_BS"/>
</dbReference>
<dbReference type="EMBL" id="JBAPLV010000032">
    <property type="protein sequence ID" value="MEI4280956.1"/>
    <property type="molecule type" value="Genomic_DNA"/>
</dbReference>
<feature type="binding site" evidence="7">
    <location>
        <position position="46"/>
    </location>
    <ligand>
        <name>ATP</name>
        <dbReference type="ChEBI" id="CHEBI:30616"/>
    </ligand>
</feature>
<evidence type="ECO:0000313" key="10">
    <source>
        <dbReference type="EMBL" id="MEI4280956.1"/>
    </source>
</evidence>
<evidence type="ECO:0000313" key="11">
    <source>
        <dbReference type="Proteomes" id="UP001373496"/>
    </source>
</evidence>
<protein>
    <recommendedName>
        <fullName evidence="1">non-specific serine/threonine protein kinase</fullName>
        <ecNumber evidence="1">2.7.11.1</ecNumber>
    </recommendedName>
</protein>
<keyword evidence="3 10" id="KW-0808">Transferase</keyword>
<dbReference type="PROSITE" id="PS00107">
    <property type="entry name" value="PROTEIN_KINASE_ATP"/>
    <property type="match status" value="1"/>
</dbReference>
<dbReference type="CDD" id="cd14014">
    <property type="entry name" value="STKc_PknB_like"/>
    <property type="match status" value="1"/>
</dbReference>
<evidence type="ECO:0000256" key="3">
    <source>
        <dbReference type="ARBA" id="ARBA00022679"/>
    </source>
</evidence>
<organism evidence="10 11">
    <name type="scientific">Klenkia terrae</name>
    <dbReference type="NCBI Taxonomy" id="1052259"/>
    <lineage>
        <taxon>Bacteria</taxon>
        <taxon>Bacillati</taxon>
        <taxon>Actinomycetota</taxon>
        <taxon>Actinomycetes</taxon>
        <taxon>Geodermatophilales</taxon>
        <taxon>Geodermatophilaceae</taxon>
        <taxon>Klenkia</taxon>
    </lineage>
</organism>
<keyword evidence="11" id="KW-1185">Reference proteome</keyword>
<evidence type="ECO:0000256" key="4">
    <source>
        <dbReference type="ARBA" id="ARBA00022741"/>
    </source>
</evidence>
<evidence type="ECO:0000256" key="7">
    <source>
        <dbReference type="PROSITE-ProRule" id="PRU10141"/>
    </source>
</evidence>
<keyword evidence="4 7" id="KW-0547">Nucleotide-binding</keyword>
<feature type="compositionally biased region" description="Pro residues" evidence="8">
    <location>
        <begin position="393"/>
        <end position="403"/>
    </location>
</feature>
<feature type="region of interest" description="Disordered" evidence="8">
    <location>
        <begin position="385"/>
        <end position="414"/>
    </location>
</feature>
<evidence type="ECO:0000256" key="2">
    <source>
        <dbReference type="ARBA" id="ARBA00022527"/>
    </source>
</evidence>
<evidence type="ECO:0000256" key="1">
    <source>
        <dbReference type="ARBA" id="ARBA00012513"/>
    </source>
</evidence>
<evidence type="ECO:0000259" key="9">
    <source>
        <dbReference type="PROSITE" id="PS50011"/>
    </source>
</evidence>
<comment type="caution">
    <text evidence="10">The sequence shown here is derived from an EMBL/GenBank/DDBJ whole genome shotgun (WGS) entry which is preliminary data.</text>
</comment>
<dbReference type="PROSITE" id="PS50011">
    <property type="entry name" value="PROTEIN_KINASE_DOM"/>
    <property type="match status" value="1"/>
</dbReference>
<evidence type="ECO:0000256" key="5">
    <source>
        <dbReference type="ARBA" id="ARBA00022777"/>
    </source>
</evidence>
<keyword evidence="5 10" id="KW-0418">Kinase</keyword>
<sequence length="544" mass="55340">MPLVDPAPGPCPVVPGYVLEELLGRGGTGEVWRARPRGSGPPVAVKVLRQGDPERQVREAGLLAELDHPHLVRLHQVVRRRTPAGEQVALVLDLLAGGSLAALLAARGRLRPGEVVTAVAPVAAALAHLHDRGVVHGDLSPGNVVFTAEGRPVLTDLGVARVLGEPGSGEVTPPYVDPVVARGGAAGPASDVFGVAAAAFHALTGIPPWNAAGAGDTLRVAASGQVPDLRLLAPGAPAELVEVVERGLSPYPHLRGSAAAFALDLRHSCRPERVVLAAPGVDPAALGRTGGISRTELTHQVRRPPRAHAAPGSASRWARARARLPIGDRVRTRGSGARGGVARRGAAVLAVVAVLLGAVWLGARWGSTDAPVPAASTAAALGTTAGATTTAPPTAPPPAPAVPPGQEVSADSTAVPADTGAWAVLLGELYARRAAAFTEGRADGLDGVFAPGSALAATDRTRLTELQVAGEQLQGFAPQVVAVTAATTDDAGVRLELSEEIPAYAVVAGTGERTEVPGQPGRPVAMTLLRTPQGWRIDTAQLSP</sequence>
<dbReference type="PROSITE" id="PS00109">
    <property type="entry name" value="PROTEIN_KINASE_TYR"/>
    <property type="match status" value="1"/>
</dbReference>
<keyword evidence="2" id="KW-0723">Serine/threonine-protein kinase</keyword>
<dbReference type="Gene3D" id="3.30.200.20">
    <property type="entry name" value="Phosphorylase Kinase, domain 1"/>
    <property type="match status" value="1"/>
</dbReference>
<dbReference type="InterPro" id="IPR011009">
    <property type="entry name" value="Kinase-like_dom_sf"/>
</dbReference>
<dbReference type="PANTHER" id="PTHR43289:SF6">
    <property type="entry name" value="SERINE_THREONINE-PROTEIN KINASE NEKL-3"/>
    <property type="match status" value="1"/>
</dbReference>
<dbReference type="EC" id="2.7.11.1" evidence="1"/>
<feature type="domain" description="Protein kinase" evidence="9">
    <location>
        <begin position="17"/>
        <end position="270"/>
    </location>
</feature>
<gene>
    <name evidence="10" type="ORF">UXQ13_20945</name>
</gene>
<keyword evidence="6 7" id="KW-0067">ATP-binding</keyword>
<reference evidence="10 11" key="1">
    <citation type="submission" date="2024-03" db="EMBL/GenBank/DDBJ databases">
        <title>Draft genome sequence of Klenkia terrae.</title>
        <authorList>
            <person name="Duangmal K."/>
            <person name="Chantavorakit T."/>
        </authorList>
    </citation>
    <scope>NUCLEOTIDE SEQUENCE [LARGE SCALE GENOMIC DNA]</scope>
    <source>
        <strain evidence="10 11">JCM 17786</strain>
    </source>
</reference>
<name>A0ABU8EBE4_9ACTN</name>
<evidence type="ECO:0000256" key="8">
    <source>
        <dbReference type="SAM" id="MobiDB-lite"/>
    </source>
</evidence>
<dbReference type="RefSeq" id="WP_336392909.1">
    <property type="nucleotide sequence ID" value="NZ_JBAPLV010000032.1"/>
</dbReference>
<dbReference type="InterPro" id="IPR008266">
    <property type="entry name" value="Tyr_kinase_AS"/>
</dbReference>
<dbReference type="InterPro" id="IPR000719">
    <property type="entry name" value="Prot_kinase_dom"/>
</dbReference>
<dbReference type="Proteomes" id="UP001373496">
    <property type="component" value="Unassembled WGS sequence"/>
</dbReference>
<evidence type="ECO:0000256" key="6">
    <source>
        <dbReference type="ARBA" id="ARBA00022840"/>
    </source>
</evidence>
<dbReference type="PANTHER" id="PTHR43289">
    <property type="entry name" value="MITOGEN-ACTIVATED PROTEIN KINASE KINASE KINASE 20-RELATED"/>
    <property type="match status" value="1"/>
</dbReference>
<proteinExistence type="predicted"/>
<dbReference type="Gene3D" id="1.10.510.10">
    <property type="entry name" value="Transferase(Phosphotransferase) domain 1"/>
    <property type="match status" value="1"/>
</dbReference>
<accession>A0ABU8EBE4</accession>
<dbReference type="Pfam" id="PF00069">
    <property type="entry name" value="Pkinase"/>
    <property type="match status" value="1"/>
</dbReference>
<dbReference type="SUPFAM" id="SSF56112">
    <property type="entry name" value="Protein kinase-like (PK-like)"/>
    <property type="match status" value="1"/>
</dbReference>